<evidence type="ECO:0000256" key="4">
    <source>
        <dbReference type="ARBA" id="ARBA00022525"/>
    </source>
</evidence>
<name>A0ABD3EDX9_9LAMI</name>
<dbReference type="Pfam" id="PF05938">
    <property type="entry name" value="Self-incomp_S1"/>
    <property type="match status" value="1"/>
</dbReference>
<keyword evidence="5 6" id="KW-0732">Signal</keyword>
<dbReference type="GO" id="GO:0005576">
    <property type="term" value="C:extracellular region"/>
    <property type="evidence" value="ECO:0007669"/>
    <property type="project" value="UniProtKB-SubCell"/>
</dbReference>
<reference evidence="8" key="1">
    <citation type="journal article" date="2024" name="IScience">
        <title>Strigolactones Initiate the Formation of Haustorium-like Structures in Castilleja.</title>
        <authorList>
            <person name="Buerger M."/>
            <person name="Peterson D."/>
            <person name="Chory J."/>
        </authorList>
    </citation>
    <scope>NUCLEOTIDE SEQUENCE [LARGE SCALE GENOMIC DNA]</scope>
</reference>
<dbReference type="InterPro" id="IPR010264">
    <property type="entry name" value="Self-incomp_S1"/>
</dbReference>
<dbReference type="AlphaFoldDB" id="A0ABD3EDX9"/>
<evidence type="ECO:0000313" key="7">
    <source>
        <dbReference type="EMBL" id="KAL3651229.1"/>
    </source>
</evidence>
<evidence type="ECO:0000256" key="5">
    <source>
        <dbReference type="ARBA" id="ARBA00022729"/>
    </source>
</evidence>
<feature type="signal peptide" evidence="6">
    <location>
        <begin position="1"/>
        <end position="27"/>
    </location>
</feature>
<comment type="caution">
    <text evidence="7">The sequence shown here is derived from an EMBL/GenBank/DDBJ whole genome shotgun (WGS) entry which is preliminary data.</text>
</comment>
<evidence type="ECO:0000313" key="8">
    <source>
        <dbReference type="Proteomes" id="UP001632038"/>
    </source>
</evidence>
<evidence type="ECO:0000256" key="6">
    <source>
        <dbReference type="RuleBase" id="RU367044"/>
    </source>
</evidence>
<organism evidence="7 8">
    <name type="scientific">Castilleja foliolosa</name>
    <dbReference type="NCBI Taxonomy" id="1961234"/>
    <lineage>
        <taxon>Eukaryota</taxon>
        <taxon>Viridiplantae</taxon>
        <taxon>Streptophyta</taxon>
        <taxon>Embryophyta</taxon>
        <taxon>Tracheophyta</taxon>
        <taxon>Spermatophyta</taxon>
        <taxon>Magnoliopsida</taxon>
        <taxon>eudicotyledons</taxon>
        <taxon>Gunneridae</taxon>
        <taxon>Pentapetalae</taxon>
        <taxon>asterids</taxon>
        <taxon>lamiids</taxon>
        <taxon>Lamiales</taxon>
        <taxon>Orobanchaceae</taxon>
        <taxon>Pedicularideae</taxon>
        <taxon>Castillejinae</taxon>
        <taxon>Castilleja</taxon>
    </lineage>
</organism>
<evidence type="ECO:0000256" key="3">
    <source>
        <dbReference type="ARBA" id="ARBA00022471"/>
    </source>
</evidence>
<keyword evidence="4 6" id="KW-0964">Secreted</keyword>
<keyword evidence="8" id="KW-1185">Reference proteome</keyword>
<dbReference type="EMBL" id="JAVIJP010000006">
    <property type="protein sequence ID" value="KAL3651229.1"/>
    <property type="molecule type" value="Genomic_DNA"/>
</dbReference>
<feature type="chain" id="PRO_5044524806" description="S-protein homolog" evidence="6">
    <location>
        <begin position="28"/>
        <end position="140"/>
    </location>
</feature>
<protein>
    <recommendedName>
        <fullName evidence="6">S-protein homolog</fullName>
    </recommendedName>
</protein>
<keyword evidence="3 6" id="KW-0713">Self-incompatibility</keyword>
<accession>A0ABD3EDX9</accession>
<comment type="similarity">
    <text evidence="2 6">Belongs to the plant self-incompatibility (S1) protein family.</text>
</comment>
<dbReference type="Proteomes" id="UP001632038">
    <property type="component" value="Unassembled WGS sequence"/>
</dbReference>
<evidence type="ECO:0000256" key="2">
    <source>
        <dbReference type="ARBA" id="ARBA00005581"/>
    </source>
</evidence>
<comment type="subcellular location">
    <subcellularLocation>
        <location evidence="1 6">Secreted</location>
    </subcellularLocation>
</comment>
<dbReference type="PANTHER" id="PTHR31232:SF42">
    <property type="entry name" value="S-PROTEIN HOMOLOG"/>
    <property type="match status" value="1"/>
</dbReference>
<gene>
    <name evidence="7" type="ORF">CASFOL_004231</name>
</gene>
<dbReference type="GO" id="GO:0060320">
    <property type="term" value="P:rejection of self pollen"/>
    <property type="evidence" value="ECO:0007669"/>
    <property type="project" value="UniProtKB-KW"/>
</dbReference>
<sequence>MNTFNKNMLFTTLALAITMLLIPSSQQANDTKLVKVVIKNDIPGQTINTHCYSDEHDEFGVHTLSHGANFTFEFETIIPPVTKYYCELITSHGSGNYEVFSRVLEAYECNAYCLWSVLAGGPCLQTIDKGVDCKSWGING</sequence>
<dbReference type="PANTHER" id="PTHR31232">
    <property type="match status" value="1"/>
</dbReference>
<evidence type="ECO:0000256" key="1">
    <source>
        <dbReference type="ARBA" id="ARBA00004613"/>
    </source>
</evidence>
<proteinExistence type="inferred from homology"/>